<reference evidence="2" key="2">
    <citation type="submission" date="2023-06" db="EMBL/GenBank/DDBJ databases">
        <authorList>
            <person name="Ma L."/>
            <person name="Liu K.-W."/>
            <person name="Li Z."/>
            <person name="Hsiao Y.-Y."/>
            <person name="Qi Y."/>
            <person name="Fu T."/>
            <person name="Tang G."/>
            <person name="Zhang D."/>
            <person name="Sun W.-H."/>
            <person name="Liu D.-K."/>
            <person name="Li Y."/>
            <person name="Chen G.-Z."/>
            <person name="Liu X.-D."/>
            <person name="Liao X.-Y."/>
            <person name="Jiang Y.-T."/>
            <person name="Yu X."/>
            <person name="Hao Y."/>
            <person name="Huang J."/>
            <person name="Zhao X.-W."/>
            <person name="Ke S."/>
            <person name="Chen Y.-Y."/>
            <person name="Wu W.-L."/>
            <person name="Hsu J.-L."/>
            <person name="Lin Y.-F."/>
            <person name="Huang M.-D."/>
            <person name="Li C.-Y."/>
            <person name="Huang L."/>
            <person name="Wang Z.-W."/>
            <person name="Zhao X."/>
            <person name="Zhong W.-Y."/>
            <person name="Peng D.-H."/>
            <person name="Ahmad S."/>
            <person name="Lan S."/>
            <person name="Zhang J.-S."/>
            <person name="Tsai W.-C."/>
            <person name="Van De Peer Y."/>
            <person name="Liu Z.-J."/>
        </authorList>
    </citation>
    <scope>NUCLEOTIDE SEQUENCE</scope>
    <source>
        <strain evidence="2">SCP</strain>
        <tissue evidence="2">Leaves</tissue>
    </source>
</reference>
<name>A0AAV9AWF8_ACOGR</name>
<protein>
    <submittedName>
        <fullName evidence="2">Uncharacterized protein</fullName>
    </submittedName>
</protein>
<evidence type="ECO:0000256" key="1">
    <source>
        <dbReference type="SAM" id="MobiDB-lite"/>
    </source>
</evidence>
<reference evidence="2" key="1">
    <citation type="journal article" date="2023" name="Nat. Commun.">
        <title>Diploid and tetraploid genomes of Acorus and the evolution of monocots.</title>
        <authorList>
            <person name="Ma L."/>
            <person name="Liu K.W."/>
            <person name="Li Z."/>
            <person name="Hsiao Y.Y."/>
            <person name="Qi Y."/>
            <person name="Fu T."/>
            <person name="Tang G.D."/>
            <person name="Zhang D."/>
            <person name="Sun W.H."/>
            <person name="Liu D.K."/>
            <person name="Li Y."/>
            <person name="Chen G.Z."/>
            <person name="Liu X.D."/>
            <person name="Liao X.Y."/>
            <person name="Jiang Y.T."/>
            <person name="Yu X."/>
            <person name="Hao Y."/>
            <person name="Huang J."/>
            <person name="Zhao X.W."/>
            <person name="Ke S."/>
            <person name="Chen Y.Y."/>
            <person name="Wu W.L."/>
            <person name="Hsu J.L."/>
            <person name="Lin Y.F."/>
            <person name="Huang M.D."/>
            <person name="Li C.Y."/>
            <person name="Huang L."/>
            <person name="Wang Z.W."/>
            <person name="Zhao X."/>
            <person name="Zhong W.Y."/>
            <person name="Peng D.H."/>
            <person name="Ahmad S."/>
            <person name="Lan S."/>
            <person name="Zhang J.S."/>
            <person name="Tsai W.C."/>
            <person name="Van de Peer Y."/>
            <person name="Liu Z.J."/>
        </authorList>
    </citation>
    <scope>NUCLEOTIDE SEQUENCE</scope>
    <source>
        <strain evidence="2">SCP</strain>
    </source>
</reference>
<comment type="caution">
    <text evidence="2">The sequence shown here is derived from an EMBL/GenBank/DDBJ whole genome shotgun (WGS) entry which is preliminary data.</text>
</comment>
<sequence length="80" mass="9030">MMGSSRCSISKREGRSPCVAQKTCSPPSDRDRMLRFLDFSCLSLSFLFMWSVLVDDDMQSMCFGNGMSYVLSKLILNKEG</sequence>
<dbReference type="EMBL" id="JAUJYN010000006">
    <property type="protein sequence ID" value="KAK1268504.1"/>
    <property type="molecule type" value="Genomic_DNA"/>
</dbReference>
<evidence type="ECO:0000313" key="3">
    <source>
        <dbReference type="Proteomes" id="UP001179952"/>
    </source>
</evidence>
<keyword evidence="3" id="KW-1185">Reference proteome</keyword>
<evidence type="ECO:0000313" key="2">
    <source>
        <dbReference type="EMBL" id="KAK1268504.1"/>
    </source>
</evidence>
<gene>
    <name evidence="2" type="ORF">QJS04_geneDACA006287</name>
</gene>
<feature type="region of interest" description="Disordered" evidence="1">
    <location>
        <begin position="1"/>
        <end position="27"/>
    </location>
</feature>
<dbReference type="AlphaFoldDB" id="A0AAV9AWF8"/>
<proteinExistence type="predicted"/>
<accession>A0AAV9AWF8</accession>
<organism evidence="2 3">
    <name type="scientific">Acorus gramineus</name>
    <name type="common">Dwarf sweet flag</name>
    <dbReference type="NCBI Taxonomy" id="55184"/>
    <lineage>
        <taxon>Eukaryota</taxon>
        <taxon>Viridiplantae</taxon>
        <taxon>Streptophyta</taxon>
        <taxon>Embryophyta</taxon>
        <taxon>Tracheophyta</taxon>
        <taxon>Spermatophyta</taxon>
        <taxon>Magnoliopsida</taxon>
        <taxon>Liliopsida</taxon>
        <taxon>Acoraceae</taxon>
        <taxon>Acorus</taxon>
    </lineage>
</organism>
<dbReference type="Proteomes" id="UP001179952">
    <property type="component" value="Unassembled WGS sequence"/>
</dbReference>